<feature type="domain" description="MrpA C-terminal/MbhE" evidence="18">
    <location>
        <begin position="716"/>
        <end position="791"/>
    </location>
</feature>
<keyword evidence="12" id="KW-0739">Sodium transport</keyword>
<feature type="transmembrane region" description="Helical" evidence="14">
    <location>
        <begin position="111"/>
        <end position="127"/>
    </location>
</feature>
<keyword evidence="11 14" id="KW-0472">Membrane</keyword>
<dbReference type="InterPro" id="IPR001750">
    <property type="entry name" value="ND/Mrp_TM"/>
</dbReference>
<feature type="domain" description="NADH-Ubiquinone oxidoreductase (complex I) chain 5 N-terminal" evidence="16">
    <location>
        <begin position="67"/>
        <end position="112"/>
    </location>
</feature>
<evidence type="ECO:0000259" key="18">
    <source>
        <dbReference type="Pfam" id="PF20501"/>
    </source>
</evidence>
<dbReference type="InterPro" id="IPR005663">
    <property type="entry name" value="MrpA/MnhA1/PhaAB"/>
</dbReference>
<evidence type="ECO:0000256" key="1">
    <source>
        <dbReference type="ARBA" id="ARBA00004651"/>
    </source>
</evidence>
<evidence type="ECO:0000256" key="4">
    <source>
        <dbReference type="ARBA" id="ARBA00022449"/>
    </source>
</evidence>
<feature type="transmembrane region" description="Helical" evidence="14">
    <location>
        <begin position="429"/>
        <end position="451"/>
    </location>
</feature>
<dbReference type="InterPro" id="IPR001516">
    <property type="entry name" value="Proton_antipo_N"/>
</dbReference>
<dbReference type="Pfam" id="PF13244">
    <property type="entry name" value="MbhD"/>
    <property type="match status" value="1"/>
</dbReference>
<feature type="domain" description="MrpA C-terminal/MbhD" evidence="17">
    <location>
        <begin position="637"/>
        <end position="701"/>
    </location>
</feature>
<keyword evidence="6 13" id="KW-0812">Transmembrane</keyword>
<feature type="transmembrane region" description="Helical" evidence="14">
    <location>
        <begin position="379"/>
        <end position="400"/>
    </location>
</feature>
<feature type="transmembrane region" description="Helical" evidence="14">
    <location>
        <begin position="165"/>
        <end position="187"/>
    </location>
</feature>
<dbReference type="Pfam" id="PF00361">
    <property type="entry name" value="Proton_antipo_M"/>
    <property type="match status" value="1"/>
</dbReference>
<gene>
    <name evidence="19" type="ORF">UR08_11355</name>
</gene>
<evidence type="ECO:0000256" key="8">
    <source>
        <dbReference type="ARBA" id="ARBA00022989"/>
    </source>
</evidence>
<dbReference type="NCBIfam" id="TIGR00940">
    <property type="entry name" value="2a6301s01"/>
    <property type="match status" value="1"/>
</dbReference>
<evidence type="ECO:0000256" key="6">
    <source>
        <dbReference type="ARBA" id="ARBA00022692"/>
    </source>
</evidence>
<feature type="transmembrane region" description="Helical" evidence="14">
    <location>
        <begin position="332"/>
        <end position="358"/>
    </location>
</feature>
<dbReference type="PRINTS" id="PR01434">
    <property type="entry name" value="NADHDHGNASE5"/>
</dbReference>
<feature type="transmembrane region" description="Helical" evidence="14">
    <location>
        <begin position="299"/>
        <end position="320"/>
    </location>
</feature>
<keyword evidence="7" id="KW-0375">Hydrogen ion transport</keyword>
<feature type="transmembrane region" description="Helical" evidence="14">
    <location>
        <begin position="6"/>
        <end position="24"/>
    </location>
</feature>
<keyword evidence="8 14" id="KW-1133">Transmembrane helix</keyword>
<dbReference type="PANTHER" id="PTHR43373:SF1">
    <property type="entry name" value="NA(+)_H(+) ANTIPORTER SUBUNIT A"/>
    <property type="match status" value="1"/>
</dbReference>
<evidence type="ECO:0000259" key="15">
    <source>
        <dbReference type="Pfam" id="PF00361"/>
    </source>
</evidence>
<dbReference type="Proteomes" id="UP000257055">
    <property type="component" value="Unassembled WGS sequence"/>
</dbReference>
<dbReference type="GO" id="GO:1902600">
    <property type="term" value="P:proton transmembrane transport"/>
    <property type="evidence" value="ECO:0007669"/>
    <property type="project" value="UniProtKB-KW"/>
</dbReference>
<feature type="transmembrane region" description="Helical" evidence="14">
    <location>
        <begin position="266"/>
        <end position="287"/>
    </location>
</feature>
<keyword evidence="4" id="KW-0050">Antiport</keyword>
<evidence type="ECO:0000256" key="13">
    <source>
        <dbReference type="RuleBase" id="RU000320"/>
    </source>
</evidence>
<evidence type="ECO:0000256" key="14">
    <source>
        <dbReference type="SAM" id="Phobius"/>
    </source>
</evidence>
<comment type="similarity">
    <text evidence="2">Belongs to the CPA3 antiporters (TC 2.A.63) subunit A family.</text>
</comment>
<feature type="transmembrane region" description="Helical" evidence="14">
    <location>
        <begin position="678"/>
        <end position="697"/>
    </location>
</feature>
<keyword evidence="3" id="KW-0813">Transport</keyword>
<feature type="transmembrane region" description="Helical" evidence="14">
    <location>
        <begin position="472"/>
        <end position="495"/>
    </location>
</feature>
<feature type="transmembrane region" description="Helical" evidence="14">
    <location>
        <begin position="595"/>
        <end position="614"/>
    </location>
</feature>
<sequence length="804" mass="89841">MSLLHVAILLPFVAALLIPLFYRWTKKLHTGWLALPIPVALFIYFLTFIPKTAQKVTTATLEWIPRYGINFTVVLDGLSLLFALLITGIGSLVVFYSIFYLGKNKERLNNFYAFLLIFMTAMLGVVLSDNLIVLYLFWELTSISSFLLIGYWYHRERSRYGARKSMMITVFGGLMMLGGFLMLHIMTDSFSIREILSNAPSISDNTFFIPAMILIFLGAFTKSAQVPFHIWLPDAMEAPTPVSAYLHSATMVKAGLYIVARFTPLFAVSGVWFSVISIVGITTMLWGSVNATKKTDLKAILAYSTISQLGMIMTLLGIGSASLHFDSMNDNIYVMAIVAAMFHLFNHATFKGSLFMVAGIVDHETGTRDIRRLGGLMRIMPITATIAFIGTFAMAGIPPFNGFLSKEMFFESLTEIIHLNLFNLESWGIILPVVAWIASVFTFVYSMMIFFRTFAGKTKPYLLPKKPHEAPIGLLVPPIILALFVVGVGLFPNFIAAPILEPAVKAILPTLSHADSFHVHIGFWHGFTPALFMTIGVILFGILLYKTQRSWKPLISSKVPKALRIGKAYDNGMFYLEQGSYRLTMYVMTGWLRTYLNYMLFAFIVLVLGTLFITDSLNFDFTNLTQITLVDGVLAAVIFVTLIGIVFSRSRITSIILLGAMGYTISIFFVIASAPDLALTQLVIETISVVLYLLVFYHLPQFSNIEEKPKLFSTKTLLSIGVGITVTLIALSAYDTTFYDSISKYYIDNVYKEAAGKNIVNVILVDFRGFDTLFETAVLAIASIGIFGMIKLRLTKRRKKNENE</sequence>
<dbReference type="GO" id="GO:0005886">
    <property type="term" value="C:plasma membrane"/>
    <property type="evidence" value="ECO:0007669"/>
    <property type="project" value="UniProtKB-SubCell"/>
</dbReference>
<dbReference type="PANTHER" id="PTHR43373">
    <property type="entry name" value="NA(+)/H(+) ANTIPORTER SUBUNIT"/>
    <property type="match status" value="1"/>
</dbReference>
<dbReference type="Pfam" id="PF20501">
    <property type="entry name" value="MbhE"/>
    <property type="match status" value="1"/>
</dbReference>
<accession>A0A3D8TKS8</accession>
<evidence type="ECO:0000313" key="20">
    <source>
        <dbReference type="Proteomes" id="UP000257055"/>
    </source>
</evidence>
<keyword evidence="9" id="KW-0915">Sodium</keyword>
<feature type="transmembrane region" description="Helical" evidence="14">
    <location>
        <begin position="523"/>
        <end position="545"/>
    </location>
</feature>
<feature type="transmembrane region" description="Helical" evidence="14">
    <location>
        <begin position="244"/>
        <end position="260"/>
    </location>
</feature>
<evidence type="ECO:0000256" key="12">
    <source>
        <dbReference type="ARBA" id="ARBA00023201"/>
    </source>
</evidence>
<evidence type="ECO:0000256" key="9">
    <source>
        <dbReference type="ARBA" id="ARBA00023053"/>
    </source>
</evidence>
<dbReference type="PRINTS" id="PR01435">
    <property type="entry name" value="NPOXDRDTASE5"/>
</dbReference>
<dbReference type="InterPro" id="IPR046806">
    <property type="entry name" value="MrpA_C/MbhE"/>
</dbReference>
<evidence type="ECO:0000256" key="11">
    <source>
        <dbReference type="ARBA" id="ARBA00023136"/>
    </source>
</evidence>
<dbReference type="Pfam" id="PF00662">
    <property type="entry name" value="Proton_antipo_N"/>
    <property type="match status" value="1"/>
</dbReference>
<evidence type="ECO:0000259" key="16">
    <source>
        <dbReference type="Pfam" id="PF00662"/>
    </source>
</evidence>
<dbReference type="EMBL" id="LARY01000003">
    <property type="protein sequence ID" value="RDW99424.1"/>
    <property type="molecule type" value="Genomic_DNA"/>
</dbReference>
<feature type="transmembrane region" description="Helical" evidence="14">
    <location>
        <begin position="69"/>
        <end position="99"/>
    </location>
</feature>
<keyword evidence="5" id="KW-1003">Cell membrane</keyword>
<comment type="caution">
    <text evidence="19">The sequence shown here is derived from an EMBL/GenBank/DDBJ whole genome shotgun (WGS) entry which is preliminary data.</text>
</comment>
<feature type="transmembrane region" description="Helical" evidence="14">
    <location>
        <begin position="626"/>
        <end position="647"/>
    </location>
</feature>
<dbReference type="AlphaFoldDB" id="A0A3D8TKS8"/>
<evidence type="ECO:0000256" key="3">
    <source>
        <dbReference type="ARBA" id="ARBA00022448"/>
    </source>
</evidence>
<dbReference type="RefSeq" id="WP_115753813.1">
    <property type="nucleotide sequence ID" value="NZ_LARY01000003.1"/>
</dbReference>
<evidence type="ECO:0000313" key="19">
    <source>
        <dbReference type="EMBL" id="RDW99424.1"/>
    </source>
</evidence>
<proteinExistence type="inferred from homology"/>
<feature type="domain" description="NADH:quinone oxidoreductase/Mrp antiporter transmembrane" evidence="15">
    <location>
        <begin position="128"/>
        <end position="422"/>
    </location>
</feature>
<feature type="transmembrane region" description="Helical" evidence="14">
    <location>
        <begin position="654"/>
        <end position="672"/>
    </location>
</feature>
<feature type="transmembrane region" description="Helical" evidence="14">
    <location>
        <begin position="207"/>
        <end position="232"/>
    </location>
</feature>
<organism evidence="19 20">
    <name type="scientific">Listeria kieliensis</name>
    <dbReference type="NCBI Taxonomy" id="1621700"/>
    <lineage>
        <taxon>Bacteria</taxon>
        <taxon>Bacillati</taxon>
        <taxon>Bacillota</taxon>
        <taxon>Bacilli</taxon>
        <taxon>Bacillales</taxon>
        <taxon>Listeriaceae</taxon>
        <taxon>Listeria</taxon>
    </lineage>
</organism>
<feature type="transmembrane region" description="Helical" evidence="14">
    <location>
        <begin position="717"/>
        <end position="734"/>
    </location>
</feature>
<evidence type="ECO:0000256" key="7">
    <source>
        <dbReference type="ARBA" id="ARBA00022781"/>
    </source>
</evidence>
<evidence type="ECO:0000256" key="5">
    <source>
        <dbReference type="ARBA" id="ARBA00022475"/>
    </source>
</evidence>
<feature type="transmembrane region" description="Helical" evidence="14">
    <location>
        <begin position="772"/>
        <end position="790"/>
    </location>
</feature>
<reference evidence="20" key="1">
    <citation type="submission" date="2015-04" db="EMBL/GenBank/DDBJ databases">
        <authorList>
            <person name="Schardt J."/>
            <person name="Mueller-Herbst S."/>
            <person name="Scherer S."/>
            <person name="Huptas C."/>
        </authorList>
    </citation>
    <scope>NUCLEOTIDE SEQUENCE [LARGE SCALE GENOMIC DNA]</scope>
    <source>
        <strain evidence="20">Kiel-L1</strain>
    </source>
</reference>
<feature type="transmembrane region" description="Helical" evidence="14">
    <location>
        <begin position="31"/>
        <end position="49"/>
    </location>
</feature>
<dbReference type="GO" id="GO:0015297">
    <property type="term" value="F:antiporter activity"/>
    <property type="evidence" value="ECO:0007669"/>
    <property type="project" value="UniProtKB-KW"/>
</dbReference>
<name>A0A3D8TKS8_9LIST</name>
<keyword evidence="20" id="KW-1185">Reference proteome</keyword>
<dbReference type="GO" id="GO:0006814">
    <property type="term" value="P:sodium ion transport"/>
    <property type="evidence" value="ECO:0007669"/>
    <property type="project" value="UniProtKB-KW"/>
</dbReference>
<evidence type="ECO:0000256" key="10">
    <source>
        <dbReference type="ARBA" id="ARBA00023065"/>
    </source>
</evidence>
<keyword evidence="10" id="KW-0406">Ion transport</keyword>
<comment type="subcellular location">
    <subcellularLocation>
        <location evidence="1">Cell membrane</location>
        <topology evidence="1">Multi-pass membrane protein</topology>
    </subcellularLocation>
    <subcellularLocation>
        <location evidence="13">Membrane</location>
        <topology evidence="13">Multi-pass membrane protein</topology>
    </subcellularLocation>
</comment>
<protein>
    <submittedName>
        <fullName evidence="19">Cation:proton antiporter</fullName>
    </submittedName>
</protein>
<dbReference type="InterPro" id="IPR025383">
    <property type="entry name" value="MrpA_C/MbhD"/>
</dbReference>
<dbReference type="NCBIfam" id="NF009285">
    <property type="entry name" value="PRK12645.1"/>
    <property type="match status" value="1"/>
</dbReference>
<evidence type="ECO:0000259" key="17">
    <source>
        <dbReference type="Pfam" id="PF13244"/>
    </source>
</evidence>
<evidence type="ECO:0000256" key="2">
    <source>
        <dbReference type="ARBA" id="ARBA00008483"/>
    </source>
</evidence>
<dbReference type="InterPro" id="IPR050616">
    <property type="entry name" value="CPA3_Na-H_Antiporter_A"/>
</dbReference>
<feature type="transmembrane region" description="Helical" evidence="14">
    <location>
        <begin position="133"/>
        <end position="153"/>
    </location>
</feature>